<dbReference type="InterPro" id="IPR011130">
    <property type="entry name" value="SecA_preprotein_X-link_dom"/>
</dbReference>
<dbReference type="InterPro" id="IPR004027">
    <property type="entry name" value="SEC_C_motif"/>
</dbReference>
<dbReference type="InterPro" id="IPR044722">
    <property type="entry name" value="SecA_SF2_C"/>
</dbReference>
<dbReference type="HAMAP" id="MF_01382">
    <property type="entry name" value="SecA"/>
    <property type="match status" value="1"/>
</dbReference>
<dbReference type="PROSITE" id="PS01312">
    <property type="entry name" value="SECA"/>
    <property type="match status" value="1"/>
</dbReference>
<dbReference type="FunFam" id="1.10.3060.10:FF:000003">
    <property type="entry name" value="Protein translocase subunit SecA"/>
    <property type="match status" value="1"/>
</dbReference>
<keyword evidence="12 14" id="KW-0811">Translocation</keyword>
<feature type="binding site" evidence="14">
    <location>
        <position position="513"/>
    </location>
    <ligand>
        <name>ATP</name>
        <dbReference type="ChEBI" id="CHEBI:30616"/>
    </ligand>
</feature>
<dbReference type="InterPro" id="IPR036266">
    <property type="entry name" value="SecA_Wing/Scaffold_sf"/>
</dbReference>
<evidence type="ECO:0000259" key="18">
    <source>
        <dbReference type="PROSITE" id="PS51194"/>
    </source>
</evidence>
<keyword evidence="5 14" id="KW-0963">Cytoplasm</keyword>
<sequence>MGLLEKIFGNYSDKEIKKIIPVVDKIESLETEISKLSDEELRAKTDEFKKRVQEQGESLDSILPEAFAVVREGSKRVLGMRHFRVQLIGGIVLHQGRISEMKTGEGKTLVATLPAYLNAINGKGVHVVTVNDYLAKRDAETMTPLYNFLGLTCGVILNDMKPDQRREAYNSDITYATNNELGFDYLRDNMVVRRENMVQRDLAYAIIDEVDSVLIDEARTPLIISGSGDKSTQLYKVADTFVKMLKKGRILNEEDALNPLIKEELKEEGDFVVDEKAKSVVLTQDGVKKAEKFFNLENLSDPENLEIQHHINNALKANYNMHLDKDYVVSDDEILIVDEFTGRIMPGRRYSDGLHQAIEAKENVKVKRESKTLATVTFQNFFNKYEKKSGMTGTAQTEESEFRNIYGLDVVVIPTNRPVQRIDKQDVVYRTEAGKFRAVVRDVVEAHKKGQPVLVGTVTIDKSEQISKMLKREGIPHQVLNAKYHEKEAEIVALAGQKGAVTIATNMAGRGTDIKLGEGVQELGGLKIIGTERHESRRIDNQLRGRAGRQGDPGESRFFISMEDDLMRLFGSERTMKLVDAMGLEEDDPIEHGMLTKAIENAQKKVEGNNFAVRKHLLDYDEVMNEQRELIYGERRRVLFGENLRDSIMTMIKEFVDNVVERCLGEITKTEEWDMTELNEQINAVIPMGFINIKDENSKGMTKDKLKETLEKLAIKMYEDKEKEIGDDEKMRELERVILLRVIDQKWMDHIDDMDQMRQGIGLHAYAQRDPLIEYKYAAYDMFNEMSENIQNDTIKTLYHVRVVTEPVMVEEKQQVMFTNRDDSAQKKPVERKEEKIGRNDPCPCGSGLKYKQCCGKND</sequence>
<feature type="domain" description="Helicase ATP-binding" evidence="17">
    <location>
        <begin position="88"/>
        <end position="246"/>
    </location>
</feature>
<dbReference type="GO" id="GO:0043952">
    <property type="term" value="P:protein transport by the Sec complex"/>
    <property type="evidence" value="ECO:0007669"/>
    <property type="project" value="TreeGrafter"/>
</dbReference>
<dbReference type="FunFam" id="3.40.50.300:FF:000429">
    <property type="entry name" value="Preprotein translocase subunit SecA"/>
    <property type="match status" value="1"/>
</dbReference>
<keyword evidence="10 14" id="KW-0653">Protein transport</keyword>
<keyword evidence="13 14" id="KW-0472">Membrane</keyword>
<feature type="binding site" evidence="14">
    <location>
        <position position="86"/>
    </location>
    <ligand>
        <name>ATP</name>
        <dbReference type="ChEBI" id="CHEBI:30616"/>
    </ligand>
</feature>
<evidence type="ECO:0000256" key="5">
    <source>
        <dbReference type="ARBA" id="ARBA00022490"/>
    </source>
</evidence>
<evidence type="ECO:0000256" key="1">
    <source>
        <dbReference type="ARBA" id="ARBA00001947"/>
    </source>
</evidence>
<keyword evidence="8" id="KW-0862">Zinc</keyword>
<dbReference type="GO" id="GO:0005829">
    <property type="term" value="C:cytosol"/>
    <property type="evidence" value="ECO:0007669"/>
    <property type="project" value="TreeGrafter"/>
</dbReference>
<dbReference type="GO" id="GO:0017038">
    <property type="term" value="P:protein import"/>
    <property type="evidence" value="ECO:0007669"/>
    <property type="project" value="InterPro"/>
</dbReference>
<dbReference type="SMART" id="SM00957">
    <property type="entry name" value="SecA_DEAD"/>
    <property type="match status" value="1"/>
</dbReference>
<dbReference type="SMART" id="SM00958">
    <property type="entry name" value="SecA_PP_bind"/>
    <property type="match status" value="1"/>
</dbReference>
<dbReference type="Pfam" id="PF07516">
    <property type="entry name" value="SecA_SW"/>
    <property type="match status" value="1"/>
</dbReference>
<dbReference type="SUPFAM" id="SSF81886">
    <property type="entry name" value="Helical scaffold and wing domains of SecA"/>
    <property type="match status" value="1"/>
</dbReference>
<comment type="cofactor">
    <cofactor evidence="1">
        <name>Zn(2+)</name>
        <dbReference type="ChEBI" id="CHEBI:29105"/>
    </cofactor>
</comment>
<dbReference type="Pfam" id="PF02810">
    <property type="entry name" value="SEC-C"/>
    <property type="match status" value="1"/>
</dbReference>
<dbReference type="PANTHER" id="PTHR30612:SF0">
    <property type="entry name" value="CHLOROPLAST PROTEIN-TRANSPORTING ATPASE"/>
    <property type="match status" value="1"/>
</dbReference>
<evidence type="ECO:0000256" key="13">
    <source>
        <dbReference type="ARBA" id="ARBA00023136"/>
    </source>
</evidence>
<feature type="compositionally biased region" description="Basic and acidic residues" evidence="16">
    <location>
        <begin position="821"/>
        <end position="839"/>
    </location>
</feature>
<dbReference type="EC" id="7.4.2.8" evidence="14"/>
<dbReference type="EMBL" id="JADIMX010000115">
    <property type="protein sequence ID" value="MBO8434867.1"/>
    <property type="molecule type" value="Genomic_DNA"/>
</dbReference>
<dbReference type="InterPro" id="IPR027417">
    <property type="entry name" value="P-loop_NTPase"/>
</dbReference>
<dbReference type="InterPro" id="IPR001650">
    <property type="entry name" value="Helicase_C-like"/>
</dbReference>
<dbReference type="PROSITE" id="PS51194">
    <property type="entry name" value="HELICASE_CTER"/>
    <property type="match status" value="1"/>
</dbReference>
<dbReference type="PROSITE" id="PS51192">
    <property type="entry name" value="HELICASE_ATP_BIND_1"/>
    <property type="match status" value="1"/>
</dbReference>
<comment type="subunit">
    <text evidence="14">Monomer and homodimer. Part of the essential Sec protein translocation apparatus which comprises SecA, SecYEG and auxiliary proteins SecDF. Other proteins may also be involved.</text>
</comment>
<dbReference type="GO" id="GO:0008564">
    <property type="term" value="F:protein-exporting ATPase activity"/>
    <property type="evidence" value="ECO:0007669"/>
    <property type="project" value="UniProtKB-EC"/>
</dbReference>
<dbReference type="Gene3D" id="1.10.3060.10">
    <property type="entry name" value="Helical scaffold and wing domains of SecA"/>
    <property type="match status" value="1"/>
</dbReference>
<comment type="similarity">
    <text evidence="2 14 15">Belongs to the SecA family.</text>
</comment>
<dbReference type="InterPro" id="IPR036670">
    <property type="entry name" value="SecA_X-link_sf"/>
</dbReference>
<dbReference type="FunFam" id="3.40.50.300:FF:000334">
    <property type="entry name" value="Protein translocase subunit SecA"/>
    <property type="match status" value="1"/>
</dbReference>
<name>A0A9D9DVG7_9FIRM</name>
<dbReference type="InterPro" id="IPR014001">
    <property type="entry name" value="Helicase_ATP-bd"/>
</dbReference>
<evidence type="ECO:0000256" key="6">
    <source>
        <dbReference type="ARBA" id="ARBA00022723"/>
    </source>
</evidence>
<keyword evidence="3 14" id="KW-0813">Transport</keyword>
<keyword evidence="7 14" id="KW-0547">Nucleotide-binding</keyword>
<dbReference type="PRINTS" id="PR00906">
    <property type="entry name" value="SECA"/>
</dbReference>
<comment type="subcellular location">
    <subcellularLocation>
        <location evidence="14">Cell membrane</location>
        <topology evidence="14">Peripheral membrane protein</topology>
        <orientation evidence="14">Cytoplasmic side</orientation>
    </subcellularLocation>
    <subcellularLocation>
        <location evidence="14">Cytoplasm</location>
    </subcellularLocation>
    <text evidence="14">Distribution is 50-50.</text>
</comment>
<dbReference type="NCBIfam" id="NF006630">
    <property type="entry name" value="PRK09200.1"/>
    <property type="match status" value="1"/>
</dbReference>
<feature type="binding site" evidence="14">
    <location>
        <begin position="104"/>
        <end position="108"/>
    </location>
    <ligand>
        <name>ATP</name>
        <dbReference type="ChEBI" id="CHEBI:30616"/>
    </ligand>
</feature>
<evidence type="ECO:0000259" key="19">
    <source>
        <dbReference type="PROSITE" id="PS51196"/>
    </source>
</evidence>
<dbReference type="GO" id="GO:0031522">
    <property type="term" value="C:cell envelope Sec protein transport complex"/>
    <property type="evidence" value="ECO:0007669"/>
    <property type="project" value="TreeGrafter"/>
</dbReference>
<dbReference type="Proteomes" id="UP000823611">
    <property type="component" value="Unassembled WGS sequence"/>
</dbReference>
<dbReference type="Gene3D" id="3.40.50.300">
    <property type="entry name" value="P-loop containing nucleotide triphosphate hydrolases"/>
    <property type="match status" value="3"/>
</dbReference>
<dbReference type="InterPro" id="IPR014018">
    <property type="entry name" value="SecA_motor_DEAD"/>
</dbReference>
<reference evidence="20" key="2">
    <citation type="journal article" date="2021" name="PeerJ">
        <title>Extensive microbial diversity within the chicken gut microbiome revealed by metagenomics and culture.</title>
        <authorList>
            <person name="Gilroy R."/>
            <person name="Ravi A."/>
            <person name="Getino M."/>
            <person name="Pursley I."/>
            <person name="Horton D.L."/>
            <person name="Alikhan N.F."/>
            <person name="Baker D."/>
            <person name="Gharbi K."/>
            <person name="Hall N."/>
            <person name="Watson M."/>
            <person name="Adriaenssens E.M."/>
            <person name="Foster-Nyarko E."/>
            <person name="Jarju S."/>
            <person name="Secka A."/>
            <person name="Antonio M."/>
            <person name="Oren A."/>
            <person name="Chaudhuri R.R."/>
            <person name="La Ragione R."/>
            <person name="Hildebrand F."/>
            <person name="Pallen M.J."/>
        </authorList>
    </citation>
    <scope>NUCLEOTIDE SEQUENCE</scope>
    <source>
        <strain evidence="20">F6-4510</strain>
    </source>
</reference>
<evidence type="ECO:0000313" key="21">
    <source>
        <dbReference type="Proteomes" id="UP000823611"/>
    </source>
</evidence>
<proteinExistence type="inferred from homology"/>
<dbReference type="GO" id="GO:0046872">
    <property type="term" value="F:metal ion binding"/>
    <property type="evidence" value="ECO:0007669"/>
    <property type="project" value="UniProtKB-KW"/>
</dbReference>
<evidence type="ECO:0000256" key="7">
    <source>
        <dbReference type="ARBA" id="ARBA00022741"/>
    </source>
</evidence>
<evidence type="ECO:0000256" key="11">
    <source>
        <dbReference type="ARBA" id="ARBA00022967"/>
    </source>
</evidence>
<dbReference type="SUPFAM" id="SSF52540">
    <property type="entry name" value="P-loop containing nucleoside triphosphate hydrolases"/>
    <property type="match status" value="2"/>
</dbReference>
<feature type="region of interest" description="Disordered" evidence="16">
    <location>
        <begin position="821"/>
        <end position="849"/>
    </location>
</feature>
<keyword evidence="6" id="KW-0479">Metal-binding</keyword>
<evidence type="ECO:0000256" key="8">
    <source>
        <dbReference type="ARBA" id="ARBA00022833"/>
    </source>
</evidence>
<dbReference type="GO" id="GO:0005524">
    <property type="term" value="F:ATP binding"/>
    <property type="evidence" value="ECO:0007669"/>
    <property type="project" value="UniProtKB-UniRule"/>
</dbReference>
<dbReference type="SUPFAM" id="SSF81767">
    <property type="entry name" value="Pre-protein crosslinking domain of SecA"/>
    <property type="match status" value="1"/>
</dbReference>
<keyword evidence="4 14" id="KW-1003">Cell membrane</keyword>
<evidence type="ECO:0000256" key="15">
    <source>
        <dbReference type="RuleBase" id="RU003874"/>
    </source>
</evidence>
<evidence type="ECO:0000256" key="10">
    <source>
        <dbReference type="ARBA" id="ARBA00022927"/>
    </source>
</evidence>
<comment type="catalytic activity">
    <reaction evidence="14">
        <text>ATP + H2O + cellular proteinSide 1 = ADP + phosphate + cellular proteinSide 2.</text>
        <dbReference type="EC" id="7.4.2.8"/>
    </reaction>
</comment>
<feature type="domain" description="SecA family profile" evidence="19">
    <location>
        <begin position="1"/>
        <end position="591"/>
    </location>
</feature>
<dbReference type="CDD" id="cd18803">
    <property type="entry name" value="SF2_C_secA"/>
    <property type="match status" value="1"/>
</dbReference>
<dbReference type="Pfam" id="PF01043">
    <property type="entry name" value="SecA_PP_bind"/>
    <property type="match status" value="1"/>
</dbReference>
<dbReference type="Gene3D" id="3.90.1440.10">
    <property type="entry name" value="SecA, preprotein cross-linking domain"/>
    <property type="match status" value="1"/>
</dbReference>
<dbReference type="InterPro" id="IPR011116">
    <property type="entry name" value="SecA_Wing/Scaffold"/>
</dbReference>
<dbReference type="PANTHER" id="PTHR30612">
    <property type="entry name" value="SECA INNER MEMBRANE COMPONENT OF SEC PROTEIN SECRETION SYSTEM"/>
    <property type="match status" value="1"/>
</dbReference>
<evidence type="ECO:0000256" key="9">
    <source>
        <dbReference type="ARBA" id="ARBA00022840"/>
    </source>
</evidence>
<evidence type="ECO:0000256" key="3">
    <source>
        <dbReference type="ARBA" id="ARBA00022448"/>
    </source>
</evidence>
<gene>
    <name evidence="14 20" type="primary">secA</name>
    <name evidence="20" type="ORF">IAC55_06065</name>
</gene>
<comment type="caution">
    <text evidence="20">The sequence shown here is derived from an EMBL/GenBank/DDBJ whole genome shotgun (WGS) entry which is preliminary data.</text>
</comment>
<protein>
    <recommendedName>
        <fullName evidence="14 15">Protein translocase subunit SecA</fullName>
        <ecNumber evidence="14">7.4.2.8</ecNumber>
    </recommendedName>
</protein>
<accession>A0A9D9DVG7</accession>
<dbReference type="PROSITE" id="PS51196">
    <property type="entry name" value="SECA_MOTOR_DEAD"/>
    <property type="match status" value="1"/>
</dbReference>
<keyword evidence="9 14" id="KW-0067">ATP-binding</keyword>
<dbReference type="InterPro" id="IPR011115">
    <property type="entry name" value="SecA_DEAD"/>
</dbReference>
<dbReference type="Pfam" id="PF07517">
    <property type="entry name" value="SecA_DEAD"/>
    <property type="match status" value="1"/>
</dbReference>
<evidence type="ECO:0000256" key="12">
    <source>
        <dbReference type="ARBA" id="ARBA00023010"/>
    </source>
</evidence>
<feature type="domain" description="Helicase C-terminal" evidence="18">
    <location>
        <begin position="439"/>
        <end position="598"/>
    </location>
</feature>
<dbReference type="CDD" id="cd17928">
    <property type="entry name" value="DEXDc_SecA"/>
    <property type="match status" value="1"/>
</dbReference>
<dbReference type="NCBIfam" id="NF009538">
    <property type="entry name" value="PRK12904.1"/>
    <property type="match status" value="1"/>
</dbReference>
<reference evidence="20" key="1">
    <citation type="submission" date="2020-10" db="EMBL/GenBank/DDBJ databases">
        <authorList>
            <person name="Gilroy R."/>
        </authorList>
    </citation>
    <scope>NUCLEOTIDE SEQUENCE</scope>
    <source>
        <strain evidence="20">F6-4510</strain>
    </source>
</reference>
<dbReference type="InterPro" id="IPR000185">
    <property type="entry name" value="SecA"/>
</dbReference>
<dbReference type="GO" id="GO:0065002">
    <property type="term" value="P:intracellular protein transmembrane transport"/>
    <property type="evidence" value="ECO:0007669"/>
    <property type="project" value="UniProtKB-UniRule"/>
</dbReference>
<organism evidence="20 21">
    <name type="scientific">Candidatus Fimicola merdigallinarum</name>
    <dbReference type="NCBI Taxonomy" id="2840819"/>
    <lineage>
        <taxon>Bacteria</taxon>
        <taxon>Bacillati</taxon>
        <taxon>Bacillota</taxon>
        <taxon>Clostridia</taxon>
        <taxon>Lachnospirales</taxon>
        <taxon>Lachnospiraceae</taxon>
        <taxon>Lachnospiraceae incertae sedis</taxon>
        <taxon>Candidatus Fimicola</taxon>
    </lineage>
</organism>
<evidence type="ECO:0000259" key="17">
    <source>
        <dbReference type="PROSITE" id="PS51192"/>
    </source>
</evidence>
<evidence type="ECO:0000256" key="14">
    <source>
        <dbReference type="HAMAP-Rule" id="MF_01382"/>
    </source>
</evidence>
<dbReference type="Pfam" id="PF21090">
    <property type="entry name" value="P-loop_SecA"/>
    <property type="match status" value="2"/>
</dbReference>
<dbReference type="FunFam" id="3.90.1440.10:FF:000001">
    <property type="entry name" value="Preprotein translocase subunit SecA"/>
    <property type="match status" value="1"/>
</dbReference>
<dbReference type="AlphaFoldDB" id="A0A9D9DVG7"/>
<evidence type="ECO:0000256" key="16">
    <source>
        <dbReference type="SAM" id="MobiDB-lite"/>
    </source>
</evidence>
<dbReference type="GO" id="GO:0006605">
    <property type="term" value="P:protein targeting"/>
    <property type="evidence" value="ECO:0007669"/>
    <property type="project" value="UniProtKB-UniRule"/>
</dbReference>
<dbReference type="NCBIfam" id="TIGR00963">
    <property type="entry name" value="secA"/>
    <property type="match status" value="1"/>
</dbReference>
<evidence type="ECO:0000256" key="2">
    <source>
        <dbReference type="ARBA" id="ARBA00007650"/>
    </source>
</evidence>
<dbReference type="InterPro" id="IPR020937">
    <property type="entry name" value="SecA_CS"/>
</dbReference>
<keyword evidence="11 14" id="KW-1278">Translocase</keyword>
<evidence type="ECO:0000256" key="4">
    <source>
        <dbReference type="ARBA" id="ARBA00022475"/>
    </source>
</evidence>
<dbReference type="GO" id="GO:0005886">
    <property type="term" value="C:plasma membrane"/>
    <property type="evidence" value="ECO:0007669"/>
    <property type="project" value="UniProtKB-SubCell"/>
</dbReference>
<comment type="function">
    <text evidence="14">Part of the Sec protein translocase complex. Interacts with the SecYEG preprotein conducting channel. Has a central role in coupling the hydrolysis of ATP to the transfer of proteins into and across the cell membrane, serving as an ATP-driven molecular motor driving the stepwise translocation of polypeptide chains across the membrane.</text>
</comment>
<evidence type="ECO:0000313" key="20">
    <source>
        <dbReference type="EMBL" id="MBO8434867.1"/>
    </source>
</evidence>